<evidence type="ECO:0000256" key="4">
    <source>
        <dbReference type="SAM" id="MobiDB-lite"/>
    </source>
</evidence>
<evidence type="ECO:0000256" key="3">
    <source>
        <dbReference type="ARBA" id="ARBA00023170"/>
    </source>
</evidence>
<evidence type="ECO:0000256" key="2">
    <source>
        <dbReference type="ARBA" id="ARBA00023163"/>
    </source>
</evidence>
<dbReference type="PROSITE" id="PS51843">
    <property type="entry name" value="NR_LBD"/>
    <property type="match status" value="1"/>
</dbReference>
<keyword evidence="3" id="KW-0675">Receptor</keyword>
<dbReference type="Gene3D" id="1.10.565.10">
    <property type="entry name" value="Retinoid X Receptor"/>
    <property type="match status" value="1"/>
</dbReference>
<dbReference type="InterPro" id="IPR000536">
    <property type="entry name" value="Nucl_hrmn_rcpt_lig-bd"/>
</dbReference>
<dbReference type="SUPFAM" id="SSF48508">
    <property type="entry name" value="Nuclear receptor ligand-binding domain"/>
    <property type="match status" value="1"/>
</dbReference>
<protein>
    <recommendedName>
        <fullName evidence="5">NR LBD domain-containing protein</fullName>
    </recommendedName>
</protein>
<keyword evidence="1" id="KW-0805">Transcription regulation</keyword>
<dbReference type="AlphaFoldDB" id="A0ABD2K5A0"/>
<dbReference type="PRINTS" id="PR00398">
    <property type="entry name" value="STRDHORMONER"/>
</dbReference>
<evidence type="ECO:0000256" key="1">
    <source>
        <dbReference type="ARBA" id="ARBA00023015"/>
    </source>
</evidence>
<gene>
    <name evidence="6" type="ORF">niasHT_027514</name>
</gene>
<keyword evidence="2" id="KW-0804">Transcription</keyword>
<dbReference type="InterPro" id="IPR050274">
    <property type="entry name" value="Nuclear_hormone_rcpt_NR2"/>
</dbReference>
<dbReference type="EMBL" id="JBICBT010000830">
    <property type="protein sequence ID" value="KAL3097969.1"/>
    <property type="molecule type" value="Genomic_DNA"/>
</dbReference>
<dbReference type="InterPro" id="IPR001723">
    <property type="entry name" value="Nuclear_hrmn_rcpt"/>
</dbReference>
<dbReference type="InterPro" id="IPR035500">
    <property type="entry name" value="NHR-like_dom_sf"/>
</dbReference>
<evidence type="ECO:0000313" key="7">
    <source>
        <dbReference type="Proteomes" id="UP001620626"/>
    </source>
</evidence>
<dbReference type="Pfam" id="PF00104">
    <property type="entry name" value="Hormone_recep"/>
    <property type="match status" value="1"/>
</dbReference>
<organism evidence="6 7">
    <name type="scientific">Heterodera trifolii</name>
    <dbReference type="NCBI Taxonomy" id="157864"/>
    <lineage>
        <taxon>Eukaryota</taxon>
        <taxon>Metazoa</taxon>
        <taxon>Ecdysozoa</taxon>
        <taxon>Nematoda</taxon>
        <taxon>Chromadorea</taxon>
        <taxon>Rhabditida</taxon>
        <taxon>Tylenchina</taxon>
        <taxon>Tylenchomorpha</taxon>
        <taxon>Tylenchoidea</taxon>
        <taxon>Heteroderidae</taxon>
        <taxon>Heteroderinae</taxon>
        <taxon>Heterodera</taxon>
    </lineage>
</organism>
<comment type="caution">
    <text evidence="6">The sequence shown here is derived from an EMBL/GenBank/DDBJ whole genome shotgun (WGS) entry which is preliminary data.</text>
</comment>
<name>A0ABD2K5A0_9BILA</name>
<accession>A0ABD2K5A0</accession>
<dbReference type="SMART" id="SM00430">
    <property type="entry name" value="HOLI"/>
    <property type="match status" value="1"/>
</dbReference>
<feature type="region of interest" description="Disordered" evidence="4">
    <location>
        <begin position="1"/>
        <end position="21"/>
    </location>
</feature>
<dbReference type="Proteomes" id="UP001620626">
    <property type="component" value="Unassembled WGS sequence"/>
</dbReference>
<sequence>MAPLPTPKKRCQASARPIPKNSPYPQTPIVWSVETLQREIIIQSLHATVAKHFSAVPLLTIGRSFAWGMAIVQLTKGFAVRAVPVVWRSVCRSEWTRMRYNPRETESVTRREHGEKNLWDLTKALATRGATFARSNAKSAFISNLCFFRSFGSNDADLEESDEDDVIFRDTDPIGGSPSVNIAQRSKSQLYEEVLERLTQLENNFTLLLSRSEIQPYATLEEALKAPSRFSQPINVKICDPIVQPKPGKEQKMPFWRSRIIALYIDWAKTFSTFRKLPYSDRVLLSLLAFILFFFYLAFRTSELINEDEIVNGIEKIAEKLPRDGQRDSPRLLPFHSEFSKRVVEQPKLNECREPMQVMAISSPISDFGGVLAATNSVAPLAKNIHTFFDPKLIRDGSNCNRTGVRSVVDVPPGVHYPTVGNLSGLTPVMAAMIDCVMRPFRKLNISTTEFAVLQAIMFFDPDTEGLDAASQRNVCAEQKKMICAFYSHICQYHEASEAEKRFSSILLRIPMIRKVAAKKNESLQIIDLFNLFNLNTLVKETTLGIKGGNYAQNSAI</sequence>
<keyword evidence="7" id="KW-1185">Reference proteome</keyword>
<evidence type="ECO:0000259" key="5">
    <source>
        <dbReference type="PROSITE" id="PS51843"/>
    </source>
</evidence>
<proteinExistence type="predicted"/>
<evidence type="ECO:0000313" key="6">
    <source>
        <dbReference type="EMBL" id="KAL3097969.1"/>
    </source>
</evidence>
<dbReference type="PANTHER" id="PTHR24083">
    <property type="entry name" value="NUCLEAR HORMONE RECEPTOR"/>
    <property type="match status" value="1"/>
</dbReference>
<feature type="domain" description="NR LBD" evidence="5">
    <location>
        <begin position="212"/>
        <end position="546"/>
    </location>
</feature>
<reference evidence="6 7" key="1">
    <citation type="submission" date="2024-10" db="EMBL/GenBank/DDBJ databases">
        <authorList>
            <person name="Kim D."/>
        </authorList>
    </citation>
    <scope>NUCLEOTIDE SEQUENCE [LARGE SCALE GENOMIC DNA]</scope>
    <source>
        <strain evidence="6">BH-2024</strain>
    </source>
</reference>